<evidence type="ECO:0000313" key="1">
    <source>
        <dbReference type="EMBL" id="CVK20906.1"/>
    </source>
</evidence>
<proteinExistence type="predicted"/>
<protein>
    <submittedName>
        <fullName evidence="1">Uncharacterized protein</fullName>
    </submittedName>
</protein>
<keyword evidence="2" id="KW-1185">Reference proteome</keyword>
<dbReference type="Proteomes" id="UP000245702">
    <property type="component" value="Unassembled WGS sequence"/>
</dbReference>
<accession>A0ABM9W6X1</accession>
<comment type="caution">
    <text evidence="1">The sequence shown here is derived from an EMBL/GenBank/DDBJ whole genome shotgun (WGS) entry which is preliminary data.</text>
</comment>
<dbReference type="EMBL" id="FCOW01000025">
    <property type="protein sequence ID" value="CVK20906.1"/>
    <property type="molecule type" value="Genomic_DNA"/>
</dbReference>
<reference evidence="1 2" key="1">
    <citation type="submission" date="2016-01" db="EMBL/GenBank/DDBJ databases">
        <authorList>
            <person name="Brown R."/>
        </authorList>
    </citation>
    <scope>NUCLEOTIDE SEQUENCE [LARGE SCALE GENOMIC DNA]</scope>
    <source>
        <strain evidence="1">Sporomusa sphaeroides DSM 2875</strain>
    </source>
</reference>
<name>A0ABM9W6X1_9FIRM</name>
<gene>
    <name evidence="1" type="ORF">SSPH_03578</name>
</gene>
<evidence type="ECO:0000313" key="2">
    <source>
        <dbReference type="Proteomes" id="UP000245702"/>
    </source>
</evidence>
<organism evidence="1 2">
    <name type="scientific">Sporomusa sphaeroides DSM 2875</name>
    <dbReference type="NCBI Taxonomy" id="1337886"/>
    <lineage>
        <taxon>Bacteria</taxon>
        <taxon>Bacillati</taxon>
        <taxon>Bacillota</taxon>
        <taxon>Negativicutes</taxon>
        <taxon>Selenomonadales</taxon>
        <taxon>Sporomusaceae</taxon>
        <taxon>Sporomusa</taxon>
    </lineage>
</organism>
<sequence length="38" mass="4359">MKEQPDIDLTPEELEELIRDLPRILRELNIEVAGEGLA</sequence>